<proteinExistence type="predicted"/>
<evidence type="ECO:0000313" key="2">
    <source>
        <dbReference type="EMBL" id="PVD32655.1"/>
    </source>
</evidence>
<dbReference type="AlphaFoldDB" id="A0A2T7PGV2"/>
<gene>
    <name evidence="2" type="ORF">C0Q70_08100</name>
</gene>
<evidence type="ECO:0000313" key="3">
    <source>
        <dbReference type="Proteomes" id="UP000245119"/>
    </source>
</evidence>
<feature type="transmembrane region" description="Helical" evidence="1">
    <location>
        <begin position="147"/>
        <end position="170"/>
    </location>
</feature>
<accession>A0A2T7PGV2</accession>
<keyword evidence="1" id="KW-0472">Membrane</keyword>
<sequence>MDAFLYVYKEITNKTSSTENSSTVAPWSQNNSSQWGCALVMSLEYAYDIVSRQALEFIQQLKGVVFIPLISMFGAASICLSLVVFYKHGLSSRINLCLFALELVNLINITYLFVLNVDSLNMPFDTVLEGPVYEFLVNNNLTGLFGFGYAAVFLSALVACERCICVLFPFHSKTLISTQKMAVAVIAGTCFVSFPRFIVTARYRIICAFDVRMDRTIRQLTNSAPAVATTTPSLR</sequence>
<dbReference type="InterPro" id="IPR052954">
    <property type="entry name" value="GPCR-Ligand_Int"/>
</dbReference>
<dbReference type="PANTHER" id="PTHR46641:SF2">
    <property type="entry name" value="FMRFAMIDE RECEPTOR"/>
    <property type="match status" value="1"/>
</dbReference>
<evidence type="ECO:0008006" key="4">
    <source>
        <dbReference type="Google" id="ProtNLM"/>
    </source>
</evidence>
<comment type="caution">
    <text evidence="2">The sequence shown here is derived from an EMBL/GenBank/DDBJ whole genome shotgun (WGS) entry which is preliminary data.</text>
</comment>
<keyword evidence="1" id="KW-0812">Transmembrane</keyword>
<dbReference type="Proteomes" id="UP000245119">
    <property type="component" value="Linkage Group LG4"/>
</dbReference>
<keyword evidence="3" id="KW-1185">Reference proteome</keyword>
<feature type="transmembrane region" description="Helical" evidence="1">
    <location>
        <begin position="93"/>
        <end position="114"/>
    </location>
</feature>
<protein>
    <recommendedName>
        <fullName evidence="4">G-protein coupled receptors family 1 profile domain-containing protein</fullName>
    </recommendedName>
</protein>
<feature type="transmembrane region" description="Helical" evidence="1">
    <location>
        <begin position="182"/>
        <end position="199"/>
    </location>
</feature>
<dbReference type="OrthoDB" id="6126859at2759"/>
<dbReference type="SUPFAM" id="SSF81321">
    <property type="entry name" value="Family A G protein-coupled receptor-like"/>
    <property type="match status" value="1"/>
</dbReference>
<name>A0A2T7PGV2_POMCA</name>
<evidence type="ECO:0000256" key="1">
    <source>
        <dbReference type="SAM" id="Phobius"/>
    </source>
</evidence>
<dbReference type="Gene3D" id="1.20.1070.10">
    <property type="entry name" value="Rhodopsin 7-helix transmembrane proteins"/>
    <property type="match status" value="1"/>
</dbReference>
<dbReference type="EMBL" id="PZQS01000004">
    <property type="protein sequence ID" value="PVD32655.1"/>
    <property type="molecule type" value="Genomic_DNA"/>
</dbReference>
<feature type="transmembrane region" description="Helical" evidence="1">
    <location>
        <begin position="65"/>
        <end position="86"/>
    </location>
</feature>
<organism evidence="2 3">
    <name type="scientific">Pomacea canaliculata</name>
    <name type="common">Golden apple snail</name>
    <dbReference type="NCBI Taxonomy" id="400727"/>
    <lineage>
        <taxon>Eukaryota</taxon>
        <taxon>Metazoa</taxon>
        <taxon>Spiralia</taxon>
        <taxon>Lophotrochozoa</taxon>
        <taxon>Mollusca</taxon>
        <taxon>Gastropoda</taxon>
        <taxon>Caenogastropoda</taxon>
        <taxon>Architaenioglossa</taxon>
        <taxon>Ampullarioidea</taxon>
        <taxon>Ampullariidae</taxon>
        <taxon>Pomacea</taxon>
    </lineage>
</organism>
<reference evidence="2 3" key="1">
    <citation type="submission" date="2018-04" db="EMBL/GenBank/DDBJ databases">
        <title>The genome of golden apple snail Pomacea canaliculata provides insight into stress tolerance and invasive adaptation.</title>
        <authorList>
            <person name="Liu C."/>
            <person name="Liu B."/>
            <person name="Ren Y."/>
            <person name="Zhang Y."/>
            <person name="Wang H."/>
            <person name="Li S."/>
            <person name="Jiang F."/>
            <person name="Yin L."/>
            <person name="Zhang G."/>
            <person name="Qian W."/>
            <person name="Fan W."/>
        </authorList>
    </citation>
    <scope>NUCLEOTIDE SEQUENCE [LARGE SCALE GENOMIC DNA]</scope>
    <source>
        <strain evidence="2">SZHN2017</strain>
        <tissue evidence="2">Muscle</tissue>
    </source>
</reference>
<dbReference type="PANTHER" id="PTHR46641">
    <property type="entry name" value="FMRFAMIDE RECEPTOR-RELATED"/>
    <property type="match status" value="1"/>
</dbReference>
<keyword evidence="1" id="KW-1133">Transmembrane helix</keyword>